<dbReference type="OrthoDB" id="8059989at2759"/>
<protein>
    <submittedName>
        <fullName evidence="2">Uncharacterized protein</fullName>
    </submittedName>
</protein>
<evidence type="ECO:0000313" key="2">
    <source>
        <dbReference type="EMBL" id="TRY94060.1"/>
    </source>
</evidence>
<evidence type="ECO:0000256" key="1">
    <source>
        <dbReference type="SAM" id="MobiDB-lite"/>
    </source>
</evidence>
<feature type="compositionally biased region" description="Basic and acidic residues" evidence="1">
    <location>
        <begin position="1"/>
        <end position="14"/>
    </location>
</feature>
<comment type="caution">
    <text evidence="2">The sequence shown here is derived from an EMBL/GenBank/DDBJ whole genome shotgun (WGS) entry which is preliminary data.</text>
</comment>
<evidence type="ECO:0000313" key="3">
    <source>
        <dbReference type="Proteomes" id="UP000316079"/>
    </source>
</evidence>
<name>A0A553QVT1_9TELE</name>
<dbReference type="Proteomes" id="UP000316079">
    <property type="component" value="Unassembled WGS sequence"/>
</dbReference>
<dbReference type="AlphaFoldDB" id="A0A553QVT1"/>
<reference evidence="2" key="2">
    <citation type="submission" date="2019-04" db="EMBL/GenBank/DDBJ databases">
        <authorList>
            <person name="Kadobianskyi M."/>
            <person name="Schulze L."/>
            <person name="Schuelke M."/>
            <person name="Judkewitz B."/>
        </authorList>
    </citation>
    <scope>NUCLEOTIDE SEQUENCE</scope>
    <source>
        <strain evidence="2">Bolton</strain>
        <tissue evidence="2">Whole-body</tissue>
    </source>
</reference>
<gene>
    <name evidence="2" type="ORF">DNTS_027300</name>
</gene>
<sequence length="78" mass="8911">MGTEEGARQFRRNLDNTANKEGMYVTVQDPMEDDGNESTIQKFSRTGVSSAGHSWVVTRKFWRCVVRNLKIDTDLCPE</sequence>
<reference evidence="2 3" key="1">
    <citation type="journal article" date="2019" name="Sci. Data">
        <title>Hybrid genome assembly and annotation of Danionella translucida.</title>
        <authorList>
            <person name="Kadobianskyi M."/>
            <person name="Schulze L."/>
            <person name="Schuelke M."/>
            <person name="Judkewitz B."/>
        </authorList>
    </citation>
    <scope>NUCLEOTIDE SEQUENCE [LARGE SCALE GENOMIC DNA]</scope>
    <source>
        <strain evidence="2 3">Bolton</strain>
    </source>
</reference>
<dbReference type="EMBL" id="SRMA01025482">
    <property type="protein sequence ID" value="TRY94061.1"/>
    <property type="molecule type" value="Genomic_DNA"/>
</dbReference>
<dbReference type="EMBL" id="SRMA01025482">
    <property type="protein sequence ID" value="TRY94059.1"/>
    <property type="molecule type" value="Genomic_DNA"/>
</dbReference>
<dbReference type="EMBL" id="SRMA01025482">
    <property type="protein sequence ID" value="TRY94060.1"/>
    <property type="molecule type" value="Genomic_DNA"/>
</dbReference>
<keyword evidence="3" id="KW-1185">Reference proteome</keyword>
<proteinExistence type="predicted"/>
<organism evidence="2 3">
    <name type="scientific">Danionella cerebrum</name>
    <dbReference type="NCBI Taxonomy" id="2873325"/>
    <lineage>
        <taxon>Eukaryota</taxon>
        <taxon>Metazoa</taxon>
        <taxon>Chordata</taxon>
        <taxon>Craniata</taxon>
        <taxon>Vertebrata</taxon>
        <taxon>Euteleostomi</taxon>
        <taxon>Actinopterygii</taxon>
        <taxon>Neopterygii</taxon>
        <taxon>Teleostei</taxon>
        <taxon>Ostariophysi</taxon>
        <taxon>Cypriniformes</taxon>
        <taxon>Danionidae</taxon>
        <taxon>Danioninae</taxon>
        <taxon>Danionella</taxon>
    </lineage>
</organism>
<accession>A0A553QVT1</accession>
<feature type="region of interest" description="Disordered" evidence="1">
    <location>
        <begin position="1"/>
        <end position="38"/>
    </location>
</feature>